<dbReference type="SMART" id="SM00355">
    <property type="entry name" value="ZnF_C2H2"/>
    <property type="match status" value="2"/>
</dbReference>
<feature type="region of interest" description="Disordered" evidence="1">
    <location>
        <begin position="1"/>
        <end position="284"/>
    </location>
</feature>
<accession>A0AAJ0FBW6</accession>
<comment type="caution">
    <text evidence="3">The sequence shown here is derived from an EMBL/GenBank/DDBJ whole genome shotgun (WGS) entry which is preliminary data.</text>
</comment>
<name>A0AAJ0FBW6_9PEZI</name>
<feature type="compositionally biased region" description="Low complexity" evidence="1">
    <location>
        <begin position="38"/>
        <end position="51"/>
    </location>
</feature>
<dbReference type="InterPro" id="IPR022190">
    <property type="entry name" value="DUF3716"/>
</dbReference>
<dbReference type="PROSITE" id="PS00028">
    <property type="entry name" value="ZINC_FINGER_C2H2_1"/>
    <property type="match status" value="2"/>
</dbReference>
<organism evidence="3 4">
    <name type="scientific">Echria macrotheca</name>
    <dbReference type="NCBI Taxonomy" id="438768"/>
    <lineage>
        <taxon>Eukaryota</taxon>
        <taxon>Fungi</taxon>
        <taxon>Dikarya</taxon>
        <taxon>Ascomycota</taxon>
        <taxon>Pezizomycotina</taxon>
        <taxon>Sordariomycetes</taxon>
        <taxon>Sordariomycetidae</taxon>
        <taxon>Sordariales</taxon>
        <taxon>Schizotheciaceae</taxon>
        <taxon>Echria</taxon>
    </lineage>
</organism>
<evidence type="ECO:0000313" key="3">
    <source>
        <dbReference type="EMBL" id="KAK1755580.1"/>
    </source>
</evidence>
<feature type="compositionally biased region" description="Basic and acidic residues" evidence="1">
    <location>
        <begin position="142"/>
        <end position="157"/>
    </location>
</feature>
<gene>
    <name evidence="3" type="ORF">QBC47DRAFT_413331</name>
</gene>
<feature type="domain" description="C2H2-type" evidence="2">
    <location>
        <begin position="332"/>
        <end position="355"/>
    </location>
</feature>
<dbReference type="Pfam" id="PF12511">
    <property type="entry name" value="DUF3716"/>
    <property type="match status" value="2"/>
</dbReference>
<dbReference type="AlphaFoldDB" id="A0AAJ0FBW6"/>
<evidence type="ECO:0000313" key="4">
    <source>
        <dbReference type="Proteomes" id="UP001239445"/>
    </source>
</evidence>
<feature type="compositionally biased region" description="Polar residues" evidence="1">
    <location>
        <begin position="97"/>
        <end position="114"/>
    </location>
</feature>
<evidence type="ECO:0000259" key="2">
    <source>
        <dbReference type="PROSITE" id="PS00028"/>
    </source>
</evidence>
<reference evidence="3" key="1">
    <citation type="submission" date="2023-06" db="EMBL/GenBank/DDBJ databases">
        <title>Genome-scale phylogeny and comparative genomics of the fungal order Sordariales.</title>
        <authorList>
            <consortium name="Lawrence Berkeley National Laboratory"/>
            <person name="Hensen N."/>
            <person name="Bonometti L."/>
            <person name="Westerberg I."/>
            <person name="Brannstrom I.O."/>
            <person name="Guillou S."/>
            <person name="Cros-Aarteil S."/>
            <person name="Calhoun S."/>
            <person name="Haridas S."/>
            <person name="Kuo A."/>
            <person name="Mondo S."/>
            <person name="Pangilinan J."/>
            <person name="Riley R."/>
            <person name="Labutti K."/>
            <person name="Andreopoulos B."/>
            <person name="Lipzen A."/>
            <person name="Chen C."/>
            <person name="Yanf M."/>
            <person name="Daum C."/>
            <person name="Ng V."/>
            <person name="Clum A."/>
            <person name="Steindorff A."/>
            <person name="Ohm R."/>
            <person name="Martin F."/>
            <person name="Silar P."/>
            <person name="Natvig D."/>
            <person name="Lalanne C."/>
            <person name="Gautier V."/>
            <person name="Ament-Velasquez S.L."/>
            <person name="Kruys A."/>
            <person name="Hutchinson M.I."/>
            <person name="Powell A.J."/>
            <person name="Barry K."/>
            <person name="Miller A.N."/>
            <person name="Grigoriev I.V."/>
            <person name="Debuchy R."/>
            <person name="Gladieux P."/>
            <person name="Thoren M.H."/>
            <person name="Johannesson H."/>
        </authorList>
    </citation>
    <scope>NUCLEOTIDE SEQUENCE</scope>
    <source>
        <strain evidence="3">PSN4</strain>
    </source>
</reference>
<feature type="domain" description="C2H2-type" evidence="2">
    <location>
        <begin position="683"/>
        <end position="706"/>
    </location>
</feature>
<proteinExistence type="predicted"/>
<feature type="compositionally biased region" description="Low complexity" evidence="1">
    <location>
        <begin position="985"/>
        <end position="1000"/>
    </location>
</feature>
<keyword evidence="4" id="KW-1185">Reference proteome</keyword>
<dbReference type="InterPro" id="IPR013087">
    <property type="entry name" value="Znf_C2H2_type"/>
</dbReference>
<dbReference type="EMBL" id="MU839833">
    <property type="protein sequence ID" value="KAK1755580.1"/>
    <property type="molecule type" value="Genomic_DNA"/>
</dbReference>
<dbReference type="Proteomes" id="UP001239445">
    <property type="component" value="Unassembled WGS sequence"/>
</dbReference>
<protein>
    <recommendedName>
        <fullName evidence="2">C2H2-type domain-containing protein</fullName>
    </recommendedName>
</protein>
<evidence type="ECO:0000256" key="1">
    <source>
        <dbReference type="SAM" id="MobiDB-lite"/>
    </source>
</evidence>
<feature type="region of interest" description="Disordered" evidence="1">
    <location>
        <begin position="959"/>
        <end position="1012"/>
    </location>
</feature>
<sequence length="1148" mass="124766">MEGAADASGTPRPQSNATEATPRPPVAPQPTLTGVATSSHASPAPDGAAAALGRVPQAGDGQMSPRKPLTMKRTGQPGLPAALRQSSADVRKPSPARTASTSEPEPASVTSDVISVTPPVSALSTPRPTPVTASPAPLSGEGHGEQDQRDQSRREALRAALKKRWASGSMDHVHQKRLQTIRLRKEQAALEANKANENTPGRDPSFGSGGLAKMLSEDPLKRRGSGNLELKNSNLADSDTDMVDIPADINDRAEDDDDWEASQSSSTASPVEEADTTTVRGDGLPARLEEAAPGRSYKVYIDEDGNHYRTGGALIPEGYQLCDKHPSFPWICPIRTCRRLFAGLRPLGTHFVNLHRGAMLHDNQDGTLSMRGQYDPCVSGWDKKPALVISRGPPDPSEPPPVEPEIQLKPILDMDVGSVKSSPHRQEIPEEEYRDLPPGTKLKIRDFRKMVQPAGDWKTPWAYLQQFLIKHKGPKLPEKGWVKELICLPRVRELEWNDGWLSLHPFHDSQPRDVSSLIIQLTGEEAPTPCRKCSEGRGPYKGCIMMARNAHFSPLMSVFACANCFYHYGQTYCSHKAWGERRATEFLEMRQNIDTMLITPMEPDTTGGGPDPVEDMAGTPATPVVGDDVVPIPAGYVPIELAAPGRRYDTWVDVTGGPIKTGGALLPAGYALSTKVAGRPWICPCRTCRWVFPTLAELAEHFQTLHFGALFNDNQDGTLSLLGAYALKTDPNLKARPIIISQNRDSSRQTSVNEAHSGGDPDGLWEYVQKYLMHYAVVPLNGYVREMLNLPKVRQLALREGRDKLDDKTQRDVAAAVIQVTGEECATPCTACLQNKGPFQQCVAVARKAFPGARSRYISCANCIVRNAGPCSREEWILGREQPEFVRPARVADSRPPAEIAREHLEKSRGMAHSWLLGSTVSQPISTPQATVSMPARPPSVPTPAPARFNEAVWRAAPVRRADTDAGTDEWTPPTELAEPAPSNTSARPTRTARLTRAARQSQSVQDDAAGKSSLISAGAVQTADILELEDWELAPGRIRESSGGNAENIAFSKPFLSASQAVPVSEDVSFRVMTIHSGATLQLEADDEATRLCSVASGKLRVRVASEPEFVIGPHGMFKIKSSVVCSVQNRMYVDAILHITVISNFA</sequence>